<evidence type="ECO:0000313" key="3">
    <source>
        <dbReference type="Proteomes" id="UP000319976"/>
    </source>
</evidence>
<accession>A0A517T800</accession>
<feature type="domain" description="LarA-like N-terminal" evidence="1">
    <location>
        <begin position="42"/>
        <end position="200"/>
    </location>
</feature>
<dbReference type="Gene3D" id="3.40.50.11440">
    <property type="match status" value="1"/>
</dbReference>
<dbReference type="EMBL" id="CP036316">
    <property type="protein sequence ID" value="QDT64505.1"/>
    <property type="molecule type" value="Genomic_DNA"/>
</dbReference>
<dbReference type="GO" id="GO:0050043">
    <property type="term" value="F:lactate racemase activity"/>
    <property type="evidence" value="ECO:0007669"/>
    <property type="project" value="InterPro"/>
</dbReference>
<keyword evidence="3" id="KW-1185">Reference proteome</keyword>
<dbReference type="OrthoDB" id="9788398at2"/>
<dbReference type="Pfam" id="PF09861">
    <property type="entry name" value="Lar_N"/>
    <property type="match status" value="1"/>
</dbReference>
<sequence>MIAWDSRFRGNDNDLENKRRKPMLELPPMTTIRQHFDATSIDDVRAELLQRLNSGQFEQQIQPGQRIGIAVGSRGLAELPLLIKTTVDWVKKHGGTPILIPAMGSHGGGTSEGQTEVLERLGITPDAMQCPIDARMETAHLGDTDSGIPVNFSQAALDVDQLILVNRVKPHTSYSGDLESGLHKMLSIGLGKQVGAEAYHQVIPLDRFGEAVREITSVIKTKISILCGIATVENSYGNITKVAALPTDELIEGEAELLQTARSLMPALPLDEIDLLIVDQIGKNISGTGMDTNIIGRKLSRTTSPGIESPCCHKIFVRGLTPATIGNATGIGYADVTNSRTVTEIDQQITRINCESSGHPENADIPPSFDSDQECLQFLLEQRPVPPSSLRIVQIRDTLSLGELRVSEPCLEALKNRPDIEILEQSKAYEFDANGNLPAMKMAK</sequence>
<dbReference type="AlphaFoldDB" id="A0A517T800"/>
<proteinExistence type="predicted"/>
<evidence type="ECO:0000259" key="1">
    <source>
        <dbReference type="Pfam" id="PF09861"/>
    </source>
</evidence>
<dbReference type="InterPro" id="IPR018657">
    <property type="entry name" value="LarA-like_N"/>
</dbReference>
<organism evidence="2 3">
    <name type="scientific">Calycomorphotria hydatis</name>
    <dbReference type="NCBI Taxonomy" id="2528027"/>
    <lineage>
        <taxon>Bacteria</taxon>
        <taxon>Pseudomonadati</taxon>
        <taxon>Planctomycetota</taxon>
        <taxon>Planctomycetia</taxon>
        <taxon>Planctomycetales</taxon>
        <taxon>Planctomycetaceae</taxon>
        <taxon>Calycomorphotria</taxon>
    </lineage>
</organism>
<dbReference type="KEGG" id="chya:V22_17400"/>
<name>A0A517T800_9PLAN</name>
<gene>
    <name evidence="2" type="ORF">V22_17400</name>
</gene>
<protein>
    <recommendedName>
        <fullName evidence="1">LarA-like N-terminal domain-containing protein</fullName>
    </recommendedName>
</protein>
<dbReference type="Proteomes" id="UP000319976">
    <property type="component" value="Chromosome"/>
</dbReference>
<reference evidence="2 3" key="1">
    <citation type="submission" date="2019-02" db="EMBL/GenBank/DDBJ databases">
        <title>Deep-cultivation of Planctomycetes and their phenomic and genomic characterization uncovers novel biology.</title>
        <authorList>
            <person name="Wiegand S."/>
            <person name="Jogler M."/>
            <person name="Boedeker C."/>
            <person name="Pinto D."/>
            <person name="Vollmers J."/>
            <person name="Rivas-Marin E."/>
            <person name="Kohn T."/>
            <person name="Peeters S.H."/>
            <person name="Heuer A."/>
            <person name="Rast P."/>
            <person name="Oberbeckmann S."/>
            <person name="Bunk B."/>
            <person name="Jeske O."/>
            <person name="Meyerdierks A."/>
            <person name="Storesund J.E."/>
            <person name="Kallscheuer N."/>
            <person name="Luecker S."/>
            <person name="Lage O.M."/>
            <person name="Pohl T."/>
            <person name="Merkel B.J."/>
            <person name="Hornburger P."/>
            <person name="Mueller R.-W."/>
            <person name="Bruemmer F."/>
            <person name="Labrenz M."/>
            <person name="Spormann A.M."/>
            <person name="Op den Camp H."/>
            <person name="Overmann J."/>
            <person name="Amann R."/>
            <person name="Jetten M.S.M."/>
            <person name="Mascher T."/>
            <person name="Medema M.H."/>
            <person name="Devos D.P."/>
            <person name="Kaster A.-K."/>
            <person name="Ovreas L."/>
            <person name="Rohde M."/>
            <person name="Galperin M.Y."/>
            <person name="Jogler C."/>
        </authorList>
    </citation>
    <scope>NUCLEOTIDE SEQUENCE [LARGE SCALE GENOMIC DNA]</scope>
    <source>
        <strain evidence="2 3">V22</strain>
    </source>
</reference>
<evidence type="ECO:0000313" key="2">
    <source>
        <dbReference type="EMBL" id="QDT64505.1"/>
    </source>
</evidence>